<dbReference type="PROSITE" id="PS52050">
    <property type="entry name" value="WYL"/>
    <property type="match status" value="1"/>
</dbReference>
<sequence length="320" mass="37415">MLDETPKRFDRIVAILIQLQSKKIVKAQELADRFECSLRTIYRDIRTLEASGVPIYSEAGVGYALMDGYRLPPVMFTREEVSSFIAAEKLMQKFTDPSLGTHYASAMYKLKSVLKSNDKDYLSNIESRILMQDAEPMFNDNSPNTLAVLFEGIAEKKQILLTYKTFDKEETTQRNLEPVGVFHDNNNWYFLGYCHLRKDYRQFRTDRIQGIKKTDVDFTIEHDSLETYLAENEKTIPTTKVRLLVQKKIARYLAHERKYHGFVSQKEIGDEIEMTFMSHSLQDGFPRWFLMFGDYAKILEPESLKTRVLELLEINKQRLL</sequence>
<evidence type="ECO:0000259" key="3">
    <source>
        <dbReference type="PROSITE" id="PS51000"/>
    </source>
</evidence>
<dbReference type="InterPro" id="IPR013196">
    <property type="entry name" value="HTH_11"/>
</dbReference>
<dbReference type="PROSITE" id="PS51000">
    <property type="entry name" value="HTH_DEOR_2"/>
    <property type="match status" value="1"/>
</dbReference>
<dbReference type="InterPro" id="IPR057727">
    <property type="entry name" value="WCX_dom"/>
</dbReference>
<comment type="caution">
    <text evidence="4">The sequence shown here is derived from an EMBL/GenBank/DDBJ whole genome shotgun (WGS) entry which is preliminary data.</text>
</comment>
<evidence type="ECO:0000313" key="5">
    <source>
        <dbReference type="Proteomes" id="UP001597138"/>
    </source>
</evidence>
<dbReference type="InterPro" id="IPR001034">
    <property type="entry name" value="DeoR_HTH"/>
</dbReference>
<protein>
    <submittedName>
        <fullName evidence="4">Helix-turn-helix transcriptional regulator</fullName>
    </submittedName>
</protein>
<dbReference type="RefSeq" id="WP_379817493.1">
    <property type="nucleotide sequence ID" value="NZ_JBHUDZ010000001.1"/>
</dbReference>
<reference evidence="5" key="1">
    <citation type="journal article" date="2019" name="Int. J. Syst. Evol. Microbiol.">
        <title>The Global Catalogue of Microorganisms (GCM) 10K type strain sequencing project: providing services to taxonomists for standard genome sequencing and annotation.</title>
        <authorList>
            <consortium name="The Broad Institute Genomics Platform"/>
            <consortium name="The Broad Institute Genome Sequencing Center for Infectious Disease"/>
            <person name="Wu L."/>
            <person name="Ma J."/>
        </authorList>
    </citation>
    <scope>NUCLEOTIDE SEQUENCE [LARGE SCALE GENOMIC DNA]</scope>
    <source>
        <strain evidence="5">CCUG 70865</strain>
    </source>
</reference>
<evidence type="ECO:0000256" key="2">
    <source>
        <dbReference type="ARBA" id="ARBA00023163"/>
    </source>
</evidence>
<dbReference type="Gene3D" id="1.10.10.10">
    <property type="entry name" value="Winged helix-like DNA-binding domain superfamily/Winged helix DNA-binding domain"/>
    <property type="match status" value="1"/>
</dbReference>
<keyword evidence="2" id="KW-0804">Transcription</keyword>
<keyword evidence="5" id="KW-1185">Reference proteome</keyword>
<dbReference type="InterPro" id="IPR036390">
    <property type="entry name" value="WH_DNA-bd_sf"/>
</dbReference>
<proteinExistence type="predicted"/>
<evidence type="ECO:0000313" key="4">
    <source>
        <dbReference type="EMBL" id="MFD1601415.1"/>
    </source>
</evidence>
<dbReference type="InterPro" id="IPR026881">
    <property type="entry name" value="WYL_dom"/>
</dbReference>
<gene>
    <name evidence="4" type="ORF">ACFSC2_01545</name>
</gene>
<dbReference type="Pfam" id="PF13280">
    <property type="entry name" value="WYL"/>
    <property type="match status" value="1"/>
</dbReference>
<dbReference type="Pfam" id="PF25583">
    <property type="entry name" value="WCX"/>
    <property type="match status" value="1"/>
</dbReference>
<accession>A0ABW4H803</accession>
<dbReference type="PANTHER" id="PTHR34580">
    <property type="match status" value="1"/>
</dbReference>
<dbReference type="SUPFAM" id="SSF46785">
    <property type="entry name" value="Winged helix' DNA-binding domain"/>
    <property type="match status" value="1"/>
</dbReference>
<dbReference type="Pfam" id="PF08279">
    <property type="entry name" value="HTH_11"/>
    <property type="match status" value="1"/>
</dbReference>
<dbReference type="EMBL" id="JBHUDZ010000001">
    <property type="protein sequence ID" value="MFD1601415.1"/>
    <property type="molecule type" value="Genomic_DNA"/>
</dbReference>
<name>A0ABW4H803_9FLAO</name>
<dbReference type="InterPro" id="IPR028349">
    <property type="entry name" value="PafC-like"/>
</dbReference>
<feature type="domain" description="HTH deoR-type" evidence="3">
    <location>
        <begin position="8"/>
        <end position="63"/>
    </location>
</feature>
<dbReference type="InterPro" id="IPR051534">
    <property type="entry name" value="CBASS_pafABC_assoc_protein"/>
</dbReference>
<evidence type="ECO:0000256" key="1">
    <source>
        <dbReference type="ARBA" id="ARBA00023015"/>
    </source>
</evidence>
<dbReference type="InterPro" id="IPR036388">
    <property type="entry name" value="WH-like_DNA-bd_sf"/>
</dbReference>
<organism evidence="4 5">
    <name type="scientific">Flavobacterium artemisiae</name>
    <dbReference type="NCBI Taxonomy" id="2126556"/>
    <lineage>
        <taxon>Bacteria</taxon>
        <taxon>Pseudomonadati</taxon>
        <taxon>Bacteroidota</taxon>
        <taxon>Flavobacteriia</taxon>
        <taxon>Flavobacteriales</taxon>
        <taxon>Flavobacteriaceae</taxon>
        <taxon>Flavobacterium</taxon>
    </lineage>
</organism>
<keyword evidence="1" id="KW-0805">Transcription regulation</keyword>
<dbReference type="PANTHER" id="PTHR34580:SF3">
    <property type="entry name" value="PROTEIN PAFB"/>
    <property type="match status" value="1"/>
</dbReference>
<dbReference type="Proteomes" id="UP001597138">
    <property type="component" value="Unassembled WGS sequence"/>
</dbReference>
<dbReference type="PIRSF" id="PIRSF016838">
    <property type="entry name" value="PafC"/>
    <property type="match status" value="1"/>
</dbReference>